<keyword evidence="9" id="KW-0325">Glycoprotein</keyword>
<feature type="domain" description="Leucine-rich repeat-containing N-terminal plant-type" evidence="12">
    <location>
        <begin position="27"/>
        <end position="66"/>
    </location>
</feature>
<dbReference type="Gene3D" id="3.80.10.10">
    <property type="entry name" value="Ribonuclease Inhibitor"/>
    <property type="match status" value="1"/>
</dbReference>
<comment type="subcellular location">
    <subcellularLocation>
        <location evidence="1">Membrane</location>
        <topology evidence="1">Single-pass type I membrane protein</topology>
    </subcellularLocation>
</comment>
<keyword evidence="2" id="KW-0433">Leucine-rich repeat</keyword>
<dbReference type="InterPro" id="IPR001611">
    <property type="entry name" value="Leu-rich_rpt"/>
</dbReference>
<accession>A0ABQ7C067</accession>
<feature type="chain" id="PRO_5046969202" description="Leucine-rich repeat-containing N-terminal plant-type domain-containing protein" evidence="11">
    <location>
        <begin position="26"/>
        <end position="259"/>
    </location>
</feature>
<dbReference type="Pfam" id="PF08263">
    <property type="entry name" value="LRRNT_2"/>
    <property type="match status" value="1"/>
</dbReference>
<evidence type="ECO:0000259" key="12">
    <source>
        <dbReference type="Pfam" id="PF08263"/>
    </source>
</evidence>
<keyword evidence="7 10" id="KW-0472">Membrane</keyword>
<keyword evidence="3 10" id="KW-0812">Transmembrane</keyword>
<dbReference type="Pfam" id="PF00560">
    <property type="entry name" value="LRR_1"/>
    <property type="match status" value="3"/>
</dbReference>
<evidence type="ECO:0000256" key="9">
    <source>
        <dbReference type="ARBA" id="ARBA00023180"/>
    </source>
</evidence>
<evidence type="ECO:0000256" key="6">
    <source>
        <dbReference type="ARBA" id="ARBA00022989"/>
    </source>
</evidence>
<keyword evidence="8" id="KW-0675">Receptor</keyword>
<comment type="caution">
    <text evidence="13">The sequence shown here is derived from an EMBL/GenBank/DDBJ whole genome shotgun (WGS) entry which is preliminary data.</text>
</comment>
<dbReference type="InterPro" id="IPR032675">
    <property type="entry name" value="LRR_dom_sf"/>
</dbReference>
<dbReference type="InterPro" id="IPR013210">
    <property type="entry name" value="LRR_N_plant-typ"/>
</dbReference>
<gene>
    <name evidence="13" type="ORF">DY000_02000677</name>
</gene>
<dbReference type="PANTHER" id="PTHR48063">
    <property type="entry name" value="LRR RECEPTOR-LIKE KINASE"/>
    <property type="match status" value="1"/>
</dbReference>
<proteinExistence type="predicted"/>
<evidence type="ECO:0000313" key="14">
    <source>
        <dbReference type="Proteomes" id="UP000266723"/>
    </source>
</evidence>
<evidence type="ECO:0000256" key="4">
    <source>
        <dbReference type="ARBA" id="ARBA00022729"/>
    </source>
</evidence>
<evidence type="ECO:0000256" key="3">
    <source>
        <dbReference type="ARBA" id="ARBA00022692"/>
    </source>
</evidence>
<dbReference type="PANTHER" id="PTHR48063:SF93">
    <property type="entry name" value="LEUCINE-RICH REPEAT-CONTAINING N-TERMINAL PLANT-TYPE DOMAIN-CONTAINING PROTEIN"/>
    <property type="match status" value="1"/>
</dbReference>
<keyword evidence="5" id="KW-0677">Repeat</keyword>
<evidence type="ECO:0000256" key="2">
    <source>
        <dbReference type="ARBA" id="ARBA00022614"/>
    </source>
</evidence>
<dbReference type="InterPro" id="IPR046956">
    <property type="entry name" value="RLP23-like"/>
</dbReference>
<sequence>MSLITLVATCLWFLLVSSFSGANEANVNCLRSIQSQVKDPNGYLLSWVFGNETAGYICKFAGVTCWHDDENRVLSIKLSGFGLGGEFPLGIYNCTDLVGLDLSRNNFSGVLPSNIASLVPSVTVLDLSYNQFSGEIPASLPNINFLNTLMLQHNQFTGQLPPELASLRRLKQFSVAYNHLTGPVPEFNNSSIFGLESFANNKGLCGPPMDYCTEPEEEMIRFGMIGAAVSAAVFAPLGVFLDWFFNGRKEKQGNIRHRS</sequence>
<dbReference type="SUPFAM" id="SSF52058">
    <property type="entry name" value="L domain-like"/>
    <property type="match status" value="1"/>
</dbReference>
<keyword evidence="6 10" id="KW-1133">Transmembrane helix</keyword>
<evidence type="ECO:0000256" key="11">
    <source>
        <dbReference type="SAM" id="SignalP"/>
    </source>
</evidence>
<keyword evidence="14" id="KW-1185">Reference proteome</keyword>
<feature type="signal peptide" evidence="11">
    <location>
        <begin position="1"/>
        <end position="25"/>
    </location>
</feature>
<evidence type="ECO:0000256" key="7">
    <source>
        <dbReference type="ARBA" id="ARBA00023136"/>
    </source>
</evidence>
<dbReference type="EMBL" id="QGKV02000832">
    <property type="protein sequence ID" value="KAF3545126.1"/>
    <property type="molecule type" value="Genomic_DNA"/>
</dbReference>
<dbReference type="Proteomes" id="UP000266723">
    <property type="component" value="Unassembled WGS sequence"/>
</dbReference>
<evidence type="ECO:0000256" key="1">
    <source>
        <dbReference type="ARBA" id="ARBA00004479"/>
    </source>
</evidence>
<protein>
    <recommendedName>
        <fullName evidence="12">Leucine-rich repeat-containing N-terminal plant-type domain-containing protein</fullName>
    </recommendedName>
</protein>
<organism evidence="13 14">
    <name type="scientific">Brassica cretica</name>
    <name type="common">Mustard</name>
    <dbReference type="NCBI Taxonomy" id="69181"/>
    <lineage>
        <taxon>Eukaryota</taxon>
        <taxon>Viridiplantae</taxon>
        <taxon>Streptophyta</taxon>
        <taxon>Embryophyta</taxon>
        <taxon>Tracheophyta</taxon>
        <taxon>Spermatophyta</taxon>
        <taxon>Magnoliopsida</taxon>
        <taxon>eudicotyledons</taxon>
        <taxon>Gunneridae</taxon>
        <taxon>Pentapetalae</taxon>
        <taxon>rosids</taxon>
        <taxon>malvids</taxon>
        <taxon>Brassicales</taxon>
        <taxon>Brassicaceae</taxon>
        <taxon>Brassiceae</taxon>
        <taxon>Brassica</taxon>
    </lineage>
</organism>
<keyword evidence="4 11" id="KW-0732">Signal</keyword>
<name>A0ABQ7C067_BRACR</name>
<evidence type="ECO:0000256" key="8">
    <source>
        <dbReference type="ARBA" id="ARBA00023170"/>
    </source>
</evidence>
<evidence type="ECO:0000256" key="5">
    <source>
        <dbReference type="ARBA" id="ARBA00022737"/>
    </source>
</evidence>
<evidence type="ECO:0000313" key="13">
    <source>
        <dbReference type="EMBL" id="KAF3545126.1"/>
    </source>
</evidence>
<reference evidence="13 14" key="1">
    <citation type="journal article" date="2020" name="BMC Genomics">
        <title>Intraspecific diversification of the crop wild relative Brassica cretica Lam. using demographic model selection.</title>
        <authorList>
            <person name="Kioukis A."/>
            <person name="Michalopoulou V.A."/>
            <person name="Briers L."/>
            <person name="Pirintsos S."/>
            <person name="Studholme D.J."/>
            <person name="Pavlidis P."/>
            <person name="Sarris P.F."/>
        </authorList>
    </citation>
    <scope>NUCLEOTIDE SEQUENCE [LARGE SCALE GENOMIC DNA]</scope>
    <source>
        <strain evidence="14">cv. PFS-1207/04</strain>
    </source>
</reference>
<feature type="transmembrane region" description="Helical" evidence="10">
    <location>
        <begin position="222"/>
        <end position="245"/>
    </location>
</feature>
<evidence type="ECO:0000256" key="10">
    <source>
        <dbReference type="SAM" id="Phobius"/>
    </source>
</evidence>